<gene>
    <name evidence="2" type="ORF">NITMOv2_4744</name>
</gene>
<reference evidence="2 3" key="1">
    <citation type="journal article" date="2015" name="Proc. Natl. Acad. Sci. U.S.A.">
        <title>Expanded metabolic versatility of ubiquitous nitrite-oxidizing bacteria from the genus Nitrospira.</title>
        <authorList>
            <person name="Koch H."/>
            <person name="Lucker S."/>
            <person name="Albertsen M."/>
            <person name="Kitzinger K."/>
            <person name="Herbold C."/>
            <person name="Spieck E."/>
            <person name="Nielsen P.H."/>
            <person name="Wagner M."/>
            <person name="Daims H."/>
        </authorList>
    </citation>
    <scope>NUCLEOTIDE SEQUENCE [LARGE SCALE GENOMIC DNA]</scope>
    <source>
        <strain evidence="2 3">NSP M-1</strain>
    </source>
</reference>
<evidence type="ECO:0000259" key="1">
    <source>
        <dbReference type="Pfam" id="PF12697"/>
    </source>
</evidence>
<dbReference type="Proteomes" id="UP000069205">
    <property type="component" value="Chromosome"/>
</dbReference>
<evidence type="ECO:0000313" key="2">
    <source>
        <dbReference type="EMBL" id="ALA61113.1"/>
    </source>
</evidence>
<evidence type="ECO:0000313" key="3">
    <source>
        <dbReference type="Proteomes" id="UP000069205"/>
    </source>
</evidence>
<name>A0A0K2GJI3_NITMO</name>
<dbReference type="RefSeq" id="WP_053381822.1">
    <property type="nucleotide sequence ID" value="NZ_CP011801.1"/>
</dbReference>
<accession>A0A0K2GJI3</accession>
<dbReference type="Gene3D" id="3.40.50.1820">
    <property type="entry name" value="alpha/beta hydrolase"/>
    <property type="match status" value="1"/>
</dbReference>
<dbReference type="PATRIC" id="fig|42253.5.peg.4677"/>
<dbReference type="Pfam" id="PF12697">
    <property type="entry name" value="Abhydrolase_6"/>
    <property type="match status" value="1"/>
</dbReference>
<proteinExistence type="predicted"/>
<sequence length="257" mass="28184">MAAGAPLRQPTALVLLPGLDGTDVFFRPLIAALPDWIEPRVVHFPPEGVNDYPALLSLVRAALADIPYCYVLGSSFAGPLALMAACAEPDKIRGVVLSTTFVTAPRPTYTRLKFAAVTPAIWMLRACRRIPVWLSHGPVDQFRLDKAETWKRVSARMVAARIRTLLEVDARDLLRRCPQPVLCLAGTNDGVVPGRNVDEMKRVRPSVEVRMIEGCHFALYKNAGPAGAIIRRFVADVEARHRQSAGRHAGVHRLVSG</sequence>
<dbReference type="SUPFAM" id="SSF53474">
    <property type="entry name" value="alpha/beta-Hydrolases"/>
    <property type="match status" value="1"/>
</dbReference>
<dbReference type="AlphaFoldDB" id="A0A0K2GJI3"/>
<dbReference type="KEGG" id="nmv:NITMOv2_4744"/>
<dbReference type="EMBL" id="CP011801">
    <property type="protein sequence ID" value="ALA61113.1"/>
    <property type="molecule type" value="Genomic_DNA"/>
</dbReference>
<keyword evidence="3" id="KW-1185">Reference proteome</keyword>
<dbReference type="OrthoDB" id="8561148at2"/>
<dbReference type="STRING" id="42253.NITMOv2_4744"/>
<organism evidence="2 3">
    <name type="scientific">Nitrospira moscoviensis</name>
    <dbReference type="NCBI Taxonomy" id="42253"/>
    <lineage>
        <taxon>Bacteria</taxon>
        <taxon>Pseudomonadati</taxon>
        <taxon>Nitrospirota</taxon>
        <taxon>Nitrospiria</taxon>
        <taxon>Nitrospirales</taxon>
        <taxon>Nitrospiraceae</taxon>
        <taxon>Nitrospira</taxon>
    </lineage>
</organism>
<feature type="domain" description="AB hydrolase-1" evidence="1">
    <location>
        <begin position="13"/>
        <end position="217"/>
    </location>
</feature>
<dbReference type="InterPro" id="IPR000073">
    <property type="entry name" value="AB_hydrolase_1"/>
</dbReference>
<dbReference type="InterPro" id="IPR029058">
    <property type="entry name" value="AB_hydrolase_fold"/>
</dbReference>
<protein>
    <submittedName>
        <fullName evidence="2">Putative BioH protein</fullName>
    </submittedName>
</protein>